<feature type="transmembrane region" description="Helical" evidence="1">
    <location>
        <begin position="191"/>
        <end position="213"/>
    </location>
</feature>
<dbReference type="Pfam" id="PF05656">
    <property type="entry name" value="DUF805"/>
    <property type="match status" value="1"/>
</dbReference>
<sequence length="346" mass="36452">MTEARYKIVFDGQPMPGVALETVKENLARLFKSDADKIESLFGGRSVALKRDLVEAEADKYLAALQRAGAKVRKEQDVAAGLSLVATDDHPEPATAAAEAAAASNDSMSCPKCGHEQPKAAECQACGIIVDKYLARQAQLAQEAPQEGASNGGSAATSPYAPPQAQVGEQLPEFGELKVFGTSGRIGRVRYLGWSMALMLAFLPIGGVILGSYALSDALAGLLTIAACLALVVASVCIGVQRLHDMGWSGWLWLLNFVPVVGSVFALLMLFMPGTDGPNRYGPPPPPNSRAVKVLAWLIILVPVIGIVAAISIPAYQDYVMRAQMGDAASFEQPAEAPTLEGESAE</sequence>
<evidence type="ECO:0000313" key="2">
    <source>
        <dbReference type="EMBL" id="QEY61015.1"/>
    </source>
</evidence>
<feature type="transmembrane region" description="Helical" evidence="1">
    <location>
        <begin position="252"/>
        <end position="274"/>
    </location>
</feature>
<keyword evidence="1" id="KW-0472">Membrane</keyword>
<dbReference type="PANTHER" id="PTHR34980:SF3">
    <property type="entry name" value="BLR8105 PROTEIN"/>
    <property type="match status" value="1"/>
</dbReference>
<protein>
    <submittedName>
        <fullName evidence="2">DUF805 domain-containing protein</fullName>
    </submittedName>
</protein>
<accession>A0A5J6QGI3</accession>
<gene>
    <name evidence="2" type="ORF">FXN65_02740</name>
</gene>
<dbReference type="Proteomes" id="UP000327179">
    <property type="component" value="Chromosome"/>
</dbReference>
<dbReference type="RefSeq" id="WP_151131554.1">
    <property type="nucleotide sequence ID" value="NZ_CP043311.1"/>
</dbReference>
<name>A0A5J6QGI3_9GAMM</name>
<keyword evidence="1" id="KW-1133">Transmembrane helix</keyword>
<dbReference type="EMBL" id="CP043311">
    <property type="protein sequence ID" value="QEY61015.1"/>
    <property type="molecule type" value="Genomic_DNA"/>
</dbReference>
<keyword evidence="3" id="KW-1185">Reference proteome</keyword>
<dbReference type="GO" id="GO:0005886">
    <property type="term" value="C:plasma membrane"/>
    <property type="evidence" value="ECO:0007669"/>
    <property type="project" value="TreeGrafter"/>
</dbReference>
<organism evidence="2 3">
    <name type="scientific">Metapseudomonas lalkuanensis</name>
    <dbReference type="NCBI Taxonomy" id="2604832"/>
    <lineage>
        <taxon>Bacteria</taxon>
        <taxon>Pseudomonadati</taxon>
        <taxon>Pseudomonadota</taxon>
        <taxon>Gammaproteobacteria</taxon>
        <taxon>Pseudomonadales</taxon>
        <taxon>Pseudomonadaceae</taxon>
        <taxon>Metapseudomonas</taxon>
    </lineage>
</organism>
<dbReference type="InterPro" id="IPR008523">
    <property type="entry name" value="DUF805"/>
</dbReference>
<evidence type="ECO:0000313" key="3">
    <source>
        <dbReference type="Proteomes" id="UP000327179"/>
    </source>
</evidence>
<reference evidence="2 3" key="1">
    <citation type="submission" date="2019-08" db="EMBL/GenBank/DDBJ databases">
        <title>Whole-genome Sequencing of e-waste polymer degrading bacterium Pseudomonas sp. strain PE08.</title>
        <authorList>
            <person name="Kirdat K."/>
            <person name="Debbarma P."/>
            <person name="Narawade N."/>
            <person name="Suyal D."/>
            <person name="Thorat V."/>
            <person name="Shouche Y."/>
            <person name="Goel R."/>
            <person name="Yadav A."/>
        </authorList>
    </citation>
    <scope>NUCLEOTIDE SEQUENCE [LARGE SCALE GENOMIC DNA]</scope>
    <source>
        <strain evidence="2 3">PE08</strain>
    </source>
</reference>
<dbReference type="Gene3D" id="3.30.700.10">
    <property type="entry name" value="Glycoprotein, Type 4 Pilin"/>
    <property type="match status" value="1"/>
</dbReference>
<dbReference type="AlphaFoldDB" id="A0A5J6QGI3"/>
<dbReference type="KEGG" id="plal:FXN65_02740"/>
<keyword evidence="1" id="KW-0812">Transmembrane</keyword>
<evidence type="ECO:0000256" key="1">
    <source>
        <dbReference type="SAM" id="Phobius"/>
    </source>
</evidence>
<dbReference type="PANTHER" id="PTHR34980">
    <property type="entry name" value="INNER MEMBRANE PROTEIN-RELATED-RELATED"/>
    <property type="match status" value="1"/>
</dbReference>
<feature type="transmembrane region" description="Helical" evidence="1">
    <location>
        <begin position="219"/>
        <end position="240"/>
    </location>
</feature>
<proteinExistence type="predicted"/>
<feature type="transmembrane region" description="Helical" evidence="1">
    <location>
        <begin position="294"/>
        <end position="316"/>
    </location>
</feature>